<keyword evidence="1" id="KW-0472">Membrane</keyword>
<keyword evidence="1" id="KW-0812">Transmembrane</keyword>
<feature type="transmembrane region" description="Helical" evidence="1">
    <location>
        <begin position="429"/>
        <end position="450"/>
    </location>
</feature>
<dbReference type="OrthoDB" id="2444734at2"/>
<evidence type="ECO:0000313" key="3">
    <source>
        <dbReference type="Proteomes" id="UP000030403"/>
    </source>
</evidence>
<accession>A0A0A5GFB4</accession>
<dbReference type="AlphaFoldDB" id="A0A0A5GFB4"/>
<comment type="caution">
    <text evidence="2">The sequence shown here is derived from an EMBL/GenBank/DDBJ whole genome shotgun (WGS) entry which is preliminary data.</text>
</comment>
<feature type="transmembrane region" description="Helical" evidence="1">
    <location>
        <begin position="462"/>
        <end position="483"/>
    </location>
</feature>
<feature type="transmembrane region" description="Helical" evidence="1">
    <location>
        <begin position="495"/>
        <end position="515"/>
    </location>
</feature>
<proteinExistence type="predicted"/>
<dbReference type="Proteomes" id="UP000030403">
    <property type="component" value="Unassembled WGS sequence"/>
</dbReference>
<gene>
    <name evidence="2" type="ORF">N783_04140</name>
</gene>
<evidence type="ECO:0000256" key="1">
    <source>
        <dbReference type="SAM" id="Phobius"/>
    </source>
</evidence>
<sequence>MKVLKQKLIWIVPITMAFAFFSLLFYQGAESVSNQPSNDWSRGIEIGESNSKTLPNLYKTEDGNYQMAIFNDGTLTKKTFSKNFTLQNESTMEIPFTKWDPYYAYNDTLIYQLDDEIIHHDSGDVLAKADSMYVNEEDIYYIQETTLFSLDPNSLETKELGNLPEGYEEYKITNHNDILTVIADSTVANKLNFTMFQLKNGDLKKVQEQSINVPANESIVEVAYAATDKRLGLAMKSFVESAGKDPYRLYVSEFQSSDDSISPRLISPIDPNTGSRLNEIGEVTASYLNDQLSLVFYGIGFSKVDYQTNYAPNIYELNVVDDENITAKRRSNTYRFSTKPKLVNDHMVMWLDTNIPNTLYVSSSKPQVIEQASGYTKTDMLLALGVTMSMLTKAFPFLILAMKWMVWPLIFFVLLFLFYRKSIDQDYNWVLYSAIGVYLLGAFIQSGTIFTQKLNATAPAYIAFPGNSIVLILVAGLIAYGCMQFIHRSTSSGYKVVYFVFVHILVLSLTVGPYVF</sequence>
<feature type="transmembrane region" description="Helical" evidence="1">
    <location>
        <begin position="7"/>
        <end position="26"/>
    </location>
</feature>
<keyword evidence="3" id="KW-1185">Reference proteome</keyword>
<dbReference type="eggNOG" id="ENOG502ZEA7">
    <property type="taxonomic scope" value="Bacteria"/>
</dbReference>
<name>A0A0A5GFB4_9BACI</name>
<organism evidence="2 3">
    <name type="scientific">Pontibacillus marinus BH030004 = DSM 16465</name>
    <dbReference type="NCBI Taxonomy" id="1385511"/>
    <lineage>
        <taxon>Bacteria</taxon>
        <taxon>Bacillati</taxon>
        <taxon>Bacillota</taxon>
        <taxon>Bacilli</taxon>
        <taxon>Bacillales</taxon>
        <taxon>Bacillaceae</taxon>
        <taxon>Pontibacillus</taxon>
    </lineage>
</organism>
<dbReference type="RefSeq" id="WP_027445937.1">
    <property type="nucleotide sequence ID" value="NZ_AULJ01000019.1"/>
</dbReference>
<dbReference type="EMBL" id="AVPF01000012">
    <property type="protein sequence ID" value="KGX89815.1"/>
    <property type="molecule type" value="Genomic_DNA"/>
</dbReference>
<evidence type="ECO:0000313" key="2">
    <source>
        <dbReference type="EMBL" id="KGX89815.1"/>
    </source>
</evidence>
<reference evidence="2 3" key="1">
    <citation type="submission" date="2013-08" db="EMBL/GenBank/DDBJ databases">
        <authorList>
            <person name="Huang J."/>
            <person name="Wang G."/>
        </authorList>
    </citation>
    <scope>NUCLEOTIDE SEQUENCE [LARGE SCALE GENOMIC DNA]</scope>
    <source>
        <strain evidence="2 3">BH030004</strain>
    </source>
</reference>
<feature type="transmembrane region" description="Helical" evidence="1">
    <location>
        <begin position="394"/>
        <end position="417"/>
    </location>
</feature>
<protein>
    <submittedName>
        <fullName evidence="2">Uncharacterized protein</fullName>
    </submittedName>
</protein>
<keyword evidence="1" id="KW-1133">Transmembrane helix</keyword>